<reference evidence="1" key="2">
    <citation type="submission" date="2020-11" db="EMBL/GenBank/DDBJ databases">
        <authorList>
            <person name="McCartney M.A."/>
            <person name="Auch B."/>
            <person name="Kono T."/>
            <person name="Mallez S."/>
            <person name="Becker A."/>
            <person name="Gohl D.M."/>
            <person name="Silverstein K.A.T."/>
            <person name="Koren S."/>
            <person name="Bechman K.B."/>
            <person name="Herman A."/>
            <person name="Abrahante J.E."/>
            <person name="Garbe J."/>
        </authorList>
    </citation>
    <scope>NUCLEOTIDE SEQUENCE</scope>
    <source>
        <strain evidence="1">Duluth1</strain>
        <tissue evidence="1">Whole animal</tissue>
    </source>
</reference>
<name>A0A9D4MHY4_DREPO</name>
<proteinExistence type="predicted"/>
<comment type="caution">
    <text evidence="1">The sequence shown here is derived from an EMBL/GenBank/DDBJ whole genome shotgun (WGS) entry which is preliminary data.</text>
</comment>
<protein>
    <submittedName>
        <fullName evidence="1">Uncharacterized protein</fullName>
    </submittedName>
</protein>
<accession>A0A9D4MHY4</accession>
<evidence type="ECO:0000313" key="2">
    <source>
        <dbReference type="Proteomes" id="UP000828390"/>
    </source>
</evidence>
<evidence type="ECO:0000313" key="1">
    <source>
        <dbReference type="EMBL" id="KAH3876490.1"/>
    </source>
</evidence>
<dbReference type="AlphaFoldDB" id="A0A9D4MHY4"/>
<gene>
    <name evidence="1" type="ORF">DPMN_000334</name>
</gene>
<sequence length="122" mass="13530">MDGSWLLTLSNNKIKLLNQLYQVVSHMGMTCQQYMCQITPTEVAVTVNDDNSNTHNVQFITITQNQLIPARKLQLQHACLGIAHHQGDLFIASGTALYKYSISGKQVCRLYKDAPGGATGKY</sequence>
<dbReference type="EMBL" id="JAIWYP010000001">
    <property type="protein sequence ID" value="KAH3876490.1"/>
    <property type="molecule type" value="Genomic_DNA"/>
</dbReference>
<dbReference type="Proteomes" id="UP000828390">
    <property type="component" value="Unassembled WGS sequence"/>
</dbReference>
<keyword evidence="2" id="KW-1185">Reference proteome</keyword>
<reference evidence="1" key="1">
    <citation type="journal article" date="2019" name="bioRxiv">
        <title>The Genome of the Zebra Mussel, Dreissena polymorpha: A Resource for Invasive Species Research.</title>
        <authorList>
            <person name="McCartney M.A."/>
            <person name="Auch B."/>
            <person name="Kono T."/>
            <person name="Mallez S."/>
            <person name="Zhang Y."/>
            <person name="Obille A."/>
            <person name="Becker A."/>
            <person name="Abrahante J.E."/>
            <person name="Garbe J."/>
            <person name="Badalamenti J.P."/>
            <person name="Herman A."/>
            <person name="Mangelson H."/>
            <person name="Liachko I."/>
            <person name="Sullivan S."/>
            <person name="Sone E.D."/>
            <person name="Koren S."/>
            <person name="Silverstein K.A.T."/>
            <person name="Beckman K.B."/>
            <person name="Gohl D.M."/>
        </authorList>
    </citation>
    <scope>NUCLEOTIDE SEQUENCE</scope>
    <source>
        <strain evidence="1">Duluth1</strain>
        <tissue evidence="1">Whole animal</tissue>
    </source>
</reference>
<organism evidence="1 2">
    <name type="scientific">Dreissena polymorpha</name>
    <name type="common">Zebra mussel</name>
    <name type="synonym">Mytilus polymorpha</name>
    <dbReference type="NCBI Taxonomy" id="45954"/>
    <lineage>
        <taxon>Eukaryota</taxon>
        <taxon>Metazoa</taxon>
        <taxon>Spiralia</taxon>
        <taxon>Lophotrochozoa</taxon>
        <taxon>Mollusca</taxon>
        <taxon>Bivalvia</taxon>
        <taxon>Autobranchia</taxon>
        <taxon>Heteroconchia</taxon>
        <taxon>Euheterodonta</taxon>
        <taxon>Imparidentia</taxon>
        <taxon>Neoheterodontei</taxon>
        <taxon>Myida</taxon>
        <taxon>Dreissenoidea</taxon>
        <taxon>Dreissenidae</taxon>
        <taxon>Dreissena</taxon>
    </lineage>
</organism>